<proteinExistence type="predicted"/>
<accession>A0A0C9XJQ1</accession>
<evidence type="ECO:0000313" key="2">
    <source>
        <dbReference type="Proteomes" id="UP000054477"/>
    </source>
</evidence>
<dbReference type="EMBL" id="KN838561">
    <property type="protein sequence ID" value="KIK05281.1"/>
    <property type="molecule type" value="Genomic_DNA"/>
</dbReference>
<reference evidence="1 2" key="1">
    <citation type="submission" date="2014-04" db="EMBL/GenBank/DDBJ databases">
        <authorList>
            <consortium name="DOE Joint Genome Institute"/>
            <person name="Kuo A."/>
            <person name="Kohler A."/>
            <person name="Nagy L.G."/>
            <person name="Floudas D."/>
            <person name="Copeland A."/>
            <person name="Barry K.W."/>
            <person name="Cichocki N."/>
            <person name="Veneault-Fourrey C."/>
            <person name="LaButti K."/>
            <person name="Lindquist E.A."/>
            <person name="Lipzen A."/>
            <person name="Lundell T."/>
            <person name="Morin E."/>
            <person name="Murat C."/>
            <person name="Sun H."/>
            <person name="Tunlid A."/>
            <person name="Henrissat B."/>
            <person name="Grigoriev I.V."/>
            <person name="Hibbett D.S."/>
            <person name="Martin F."/>
            <person name="Nordberg H.P."/>
            <person name="Cantor M.N."/>
            <person name="Hua S.X."/>
        </authorList>
    </citation>
    <scope>NUCLEOTIDE SEQUENCE [LARGE SCALE GENOMIC DNA]</scope>
    <source>
        <strain evidence="1 2">LaAM-08-1</strain>
    </source>
</reference>
<organism evidence="1 2">
    <name type="scientific">Laccaria amethystina LaAM-08-1</name>
    <dbReference type="NCBI Taxonomy" id="1095629"/>
    <lineage>
        <taxon>Eukaryota</taxon>
        <taxon>Fungi</taxon>
        <taxon>Dikarya</taxon>
        <taxon>Basidiomycota</taxon>
        <taxon>Agaricomycotina</taxon>
        <taxon>Agaricomycetes</taxon>
        <taxon>Agaricomycetidae</taxon>
        <taxon>Agaricales</taxon>
        <taxon>Agaricineae</taxon>
        <taxon>Hydnangiaceae</taxon>
        <taxon>Laccaria</taxon>
    </lineage>
</organism>
<dbReference type="HOGENOM" id="CLU_2360052_0_0_1"/>
<evidence type="ECO:0000313" key="1">
    <source>
        <dbReference type="EMBL" id="KIK05281.1"/>
    </source>
</evidence>
<dbReference type="AlphaFoldDB" id="A0A0C9XJQ1"/>
<name>A0A0C9XJQ1_9AGAR</name>
<gene>
    <name evidence="1" type="ORF">K443DRAFT_359621</name>
</gene>
<keyword evidence="2" id="KW-1185">Reference proteome</keyword>
<sequence length="96" mass="11151">MNKSKVYSPNNTYAIIRCLSNFSIPIRAASSIFSATIFNSKQRSPNRVNIFSLSTRGRPPRTGSKTSWNNVNGRYDICRRGRRFRFHLRMHGTVRR</sequence>
<protein>
    <submittedName>
        <fullName evidence="1">Uncharacterized protein</fullName>
    </submittedName>
</protein>
<reference evidence="2" key="2">
    <citation type="submission" date="2015-01" db="EMBL/GenBank/DDBJ databases">
        <title>Evolutionary Origins and Diversification of the Mycorrhizal Mutualists.</title>
        <authorList>
            <consortium name="DOE Joint Genome Institute"/>
            <consortium name="Mycorrhizal Genomics Consortium"/>
            <person name="Kohler A."/>
            <person name="Kuo A."/>
            <person name="Nagy L.G."/>
            <person name="Floudas D."/>
            <person name="Copeland A."/>
            <person name="Barry K.W."/>
            <person name="Cichocki N."/>
            <person name="Veneault-Fourrey C."/>
            <person name="LaButti K."/>
            <person name="Lindquist E.A."/>
            <person name="Lipzen A."/>
            <person name="Lundell T."/>
            <person name="Morin E."/>
            <person name="Murat C."/>
            <person name="Riley R."/>
            <person name="Ohm R."/>
            <person name="Sun H."/>
            <person name="Tunlid A."/>
            <person name="Henrissat B."/>
            <person name="Grigoriev I.V."/>
            <person name="Hibbett D.S."/>
            <person name="Martin F."/>
        </authorList>
    </citation>
    <scope>NUCLEOTIDE SEQUENCE [LARGE SCALE GENOMIC DNA]</scope>
    <source>
        <strain evidence="2">LaAM-08-1</strain>
    </source>
</reference>
<dbReference type="Proteomes" id="UP000054477">
    <property type="component" value="Unassembled WGS sequence"/>
</dbReference>